<feature type="non-terminal residue" evidence="1">
    <location>
        <position position="250"/>
    </location>
</feature>
<proteinExistence type="predicted"/>
<name>A0A383ASF5_9ZZZZ</name>
<evidence type="ECO:0000313" key="1">
    <source>
        <dbReference type="EMBL" id="SVE10449.1"/>
    </source>
</evidence>
<protein>
    <submittedName>
        <fullName evidence="1">Uncharacterized protein</fullName>
    </submittedName>
</protein>
<accession>A0A383ASF5</accession>
<dbReference type="EMBL" id="UINC01194387">
    <property type="protein sequence ID" value="SVE10449.1"/>
    <property type="molecule type" value="Genomic_DNA"/>
</dbReference>
<gene>
    <name evidence="1" type="ORF">METZ01_LOCUS463303</name>
</gene>
<dbReference type="AlphaFoldDB" id="A0A383ASF5"/>
<feature type="non-terminal residue" evidence="1">
    <location>
        <position position="1"/>
    </location>
</feature>
<organism evidence="1">
    <name type="scientific">marine metagenome</name>
    <dbReference type="NCBI Taxonomy" id="408172"/>
    <lineage>
        <taxon>unclassified sequences</taxon>
        <taxon>metagenomes</taxon>
        <taxon>ecological metagenomes</taxon>
    </lineage>
</organism>
<reference evidence="1" key="1">
    <citation type="submission" date="2018-05" db="EMBL/GenBank/DDBJ databases">
        <authorList>
            <person name="Lanie J.A."/>
            <person name="Ng W.-L."/>
            <person name="Kazmierczak K.M."/>
            <person name="Andrzejewski T.M."/>
            <person name="Davidsen T.M."/>
            <person name="Wayne K.J."/>
            <person name="Tettelin H."/>
            <person name="Glass J.I."/>
            <person name="Rusch D."/>
            <person name="Podicherti R."/>
            <person name="Tsui H.-C.T."/>
            <person name="Winkler M.E."/>
        </authorList>
    </citation>
    <scope>NUCLEOTIDE SEQUENCE</scope>
</reference>
<sequence length="250" mass="28529">TSVSNAITESLISSLSRYNMLSVLSSSTSFHILETNMPDNEIAEKFGVKHAIQGSVQSFGKNTRLTIELNDLSKSKVVWSDKVDFLLDDIFKVQDEIGNKILGQLQITAVGGQEEKKWMSEFETFEQYQLFLNYETEWSKYTKEGYDNTLEILDKLKSLNTKKNVIDYVEAWIIHEGLFMGLSQNEKAEDLKRLEDLTNSVVQNRGTERDYSLRALMEFEHLSKDCSIAKSYIPKSIDNSNIRTNLIVAG</sequence>